<feature type="transmembrane region" description="Helical" evidence="1">
    <location>
        <begin position="68"/>
        <end position="88"/>
    </location>
</feature>
<dbReference type="KEGG" id="mpec:B9O19_00440"/>
<evidence type="ECO:0000256" key="1">
    <source>
        <dbReference type="SAM" id="Phobius"/>
    </source>
</evidence>
<sequence>MEVMRIVGIGLIGAILSILLRNSKPEFSMLIPVVVSFTVLACAMPYLIRITEELSRMASSAGINSSYMRIVIKVIGISYLVCITAELCKDAGENAIAAKIELGGKLIILAMAIPIINSLLNLVKEIIMHK</sequence>
<dbReference type="AlphaFoldDB" id="A0A2K9P035"/>
<accession>A0A2K9P035</accession>
<proteinExistence type="predicted"/>
<dbReference type="OrthoDB" id="1682150at2"/>
<evidence type="ECO:0000313" key="2">
    <source>
        <dbReference type="EMBL" id="AUO18624.1"/>
    </source>
</evidence>
<keyword evidence="3" id="KW-1185">Reference proteome</keyword>
<dbReference type="EMBL" id="CP020991">
    <property type="protein sequence ID" value="AUO18624.1"/>
    <property type="molecule type" value="Genomic_DNA"/>
</dbReference>
<reference evidence="2 3" key="1">
    <citation type="submission" date="2017-04" db="EMBL/GenBank/DDBJ databases">
        <title>Monoglobus pectinilyticus 14 draft genome.</title>
        <authorList>
            <person name="Kim C."/>
            <person name="Rosendale D.I."/>
            <person name="Kelly W.J."/>
            <person name="Tannock G.W."/>
            <person name="Patchett M.L."/>
            <person name="Jordens J.Z."/>
        </authorList>
    </citation>
    <scope>NUCLEOTIDE SEQUENCE [LARGE SCALE GENOMIC DNA]</scope>
    <source>
        <strain evidence="2 3">14</strain>
    </source>
</reference>
<feature type="transmembrane region" description="Helical" evidence="1">
    <location>
        <begin position="6"/>
        <end position="22"/>
    </location>
</feature>
<keyword evidence="1" id="KW-0472">Membrane</keyword>
<dbReference type="Pfam" id="PF06686">
    <property type="entry name" value="SpoIIIAC"/>
    <property type="match status" value="2"/>
</dbReference>
<feature type="transmembrane region" description="Helical" evidence="1">
    <location>
        <begin position="100"/>
        <end position="120"/>
    </location>
</feature>
<dbReference type="GeneID" id="98061866"/>
<name>A0A2K9P035_9FIRM</name>
<keyword evidence="1" id="KW-1133">Transmembrane helix</keyword>
<dbReference type="Proteomes" id="UP000235589">
    <property type="component" value="Chromosome"/>
</dbReference>
<feature type="transmembrane region" description="Helical" evidence="1">
    <location>
        <begin position="29"/>
        <end position="48"/>
    </location>
</feature>
<gene>
    <name evidence="2" type="ORF">B9O19_00440</name>
</gene>
<organism evidence="2 3">
    <name type="scientific">Monoglobus pectinilyticus</name>
    <dbReference type="NCBI Taxonomy" id="1981510"/>
    <lineage>
        <taxon>Bacteria</taxon>
        <taxon>Bacillati</taxon>
        <taxon>Bacillota</taxon>
        <taxon>Clostridia</taxon>
        <taxon>Monoglobales</taxon>
        <taxon>Monoglobaceae</taxon>
        <taxon>Monoglobus</taxon>
    </lineage>
</organism>
<evidence type="ECO:0000313" key="3">
    <source>
        <dbReference type="Proteomes" id="UP000235589"/>
    </source>
</evidence>
<keyword evidence="1" id="KW-0812">Transmembrane</keyword>
<protein>
    <submittedName>
        <fullName evidence="2">Stage III sporulation protein AD</fullName>
    </submittedName>
</protein>
<dbReference type="RefSeq" id="WP_102364913.1">
    <property type="nucleotide sequence ID" value="NZ_CP020991.1"/>
</dbReference>
<dbReference type="InterPro" id="IPR025664">
    <property type="entry name" value="Spore_III_AC/AD"/>
</dbReference>